<evidence type="ECO:0000256" key="8">
    <source>
        <dbReference type="ARBA" id="ARBA00022737"/>
    </source>
</evidence>
<feature type="binding site" evidence="18">
    <location>
        <position position="432"/>
    </location>
    <ligand>
        <name>acetyl-CoA</name>
        <dbReference type="ChEBI" id="CHEBI:57288"/>
    </ligand>
</feature>
<dbReference type="Gene3D" id="3.90.550.10">
    <property type="entry name" value="Spore Coat Polysaccharide Biosynthesis Protein SpsA, Chain A"/>
    <property type="match status" value="1"/>
</dbReference>
<keyword evidence="10 18" id="KW-0133">Cell shape</keyword>
<keyword evidence="14 18" id="KW-0961">Cell wall biogenesis/degradation</keyword>
<organism evidence="20 21">
    <name type="scientific">Tsuneonella aeria</name>
    <dbReference type="NCBI Taxonomy" id="1837929"/>
    <lineage>
        <taxon>Bacteria</taxon>
        <taxon>Pseudomonadati</taxon>
        <taxon>Pseudomonadota</taxon>
        <taxon>Alphaproteobacteria</taxon>
        <taxon>Sphingomonadales</taxon>
        <taxon>Erythrobacteraceae</taxon>
        <taxon>Tsuneonella</taxon>
    </lineage>
</organism>
<evidence type="ECO:0000256" key="5">
    <source>
        <dbReference type="ARBA" id="ARBA00022679"/>
    </source>
</evidence>
<name>A0A6I4TE78_9SPHN</name>
<dbReference type="RefSeq" id="WP_160610230.1">
    <property type="nucleotide sequence ID" value="NZ_WTZA01000001.1"/>
</dbReference>
<keyword evidence="6 18" id="KW-0548">Nucleotidyltransferase</keyword>
<feature type="binding site" evidence="18">
    <location>
        <position position="80"/>
    </location>
    <ligand>
        <name>UDP-N-acetyl-alpha-D-glucosamine</name>
        <dbReference type="ChEBI" id="CHEBI:57705"/>
    </ligand>
</feature>
<dbReference type="GO" id="GO:0019134">
    <property type="term" value="F:glucosamine-1-phosphate N-acetyltransferase activity"/>
    <property type="evidence" value="ECO:0007669"/>
    <property type="project" value="UniProtKB-UniRule"/>
</dbReference>
<dbReference type="CDD" id="cd03353">
    <property type="entry name" value="LbH_GlmU_C"/>
    <property type="match status" value="1"/>
</dbReference>
<dbReference type="Pfam" id="PF00132">
    <property type="entry name" value="Hexapep"/>
    <property type="match status" value="1"/>
</dbReference>
<dbReference type="InterPro" id="IPR011004">
    <property type="entry name" value="Trimer_LpxA-like_sf"/>
</dbReference>
<evidence type="ECO:0000259" key="19">
    <source>
        <dbReference type="Pfam" id="PF12804"/>
    </source>
</evidence>
<dbReference type="EC" id="2.7.7.23" evidence="18"/>
<keyword evidence="21" id="KW-1185">Reference proteome</keyword>
<dbReference type="InterPro" id="IPR018357">
    <property type="entry name" value="Hexapep_transf_CS"/>
</dbReference>
<evidence type="ECO:0000256" key="18">
    <source>
        <dbReference type="HAMAP-Rule" id="MF_01631"/>
    </source>
</evidence>
<keyword evidence="12 18" id="KW-0511">Multifunctional enzyme</keyword>
<feature type="binding site" evidence="18">
    <location>
        <begin position="85"/>
        <end position="86"/>
    </location>
    <ligand>
        <name>UDP-N-acetyl-alpha-D-glucosamine</name>
        <dbReference type="ChEBI" id="CHEBI:57705"/>
    </ligand>
</feature>
<dbReference type="EMBL" id="WTZA01000001">
    <property type="protein sequence ID" value="MXO74475.1"/>
    <property type="molecule type" value="Genomic_DNA"/>
</dbReference>
<comment type="subunit">
    <text evidence="18">Homotrimer.</text>
</comment>
<feature type="binding site" evidence="18">
    <location>
        <position position="110"/>
    </location>
    <ligand>
        <name>Mg(2+)</name>
        <dbReference type="ChEBI" id="CHEBI:18420"/>
    </ligand>
</feature>
<dbReference type="InterPro" id="IPR025877">
    <property type="entry name" value="MobA-like_NTP_Trfase"/>
</dbReference>
<keyword evidence="9 18" id="KW-0460">Magnesium</keyword>
<evidence type="ECO:0000313" key="20">
    <source>
        <dbReference type="EMBL" id="MXO74475.1"/>
    </source>
</evidence>
<dbReference type="CDD" id="cd02540">
    <property type="entry name" value="GT2_GlmU_N_bac"/>
    <property type="match status" value="1"/>
</dbReference>
<dbReference type="Pfam" id="PF12804">
    <property type="entry name" value="NTP_transf_3"/>
    <property type="match status" value="1"/>
</dbReference>
<feature type="region of interest" description="N-acetyltransferase" evidence="18">
    <location>
        <begin position="260"/>
        <end position="463"/>
    </location>
</feature>
<evidence type="ECO:0000256" key="10">
    <source>
        <dbReference type="ARBA" id="ARBA00022960"/>
    </source>
</evidence>
<dbReference type="SUPFAM" id="SSF53448">
    <property type="entry name" value="Nucleotide-diphospho-sugar transferases"/>
    <property type="match status" value="1"/>
</dbReference>
<evidence type="ECO:0000256" key="9">
    <source>
        <dbReference type="ARBA" id="ARBA00022842"/>
    </source>
</evidence>
<evidence type="ECO:0000256" key="17">
    <source>
        <dbReference type="ARBA" id="ARBA00049628"/>
    </source>
</evidence>
<dbReference type="SUPFAM" id="SSF51161">
    <property type="entry name" value="Trimeric LpxA-like enzymes"/>
    <property type="match status" value="1"/>
</dbReference>
<feature type="binding site" evidence="18">
    <location>
        <begin position="16"/>
        <end position="19"/>
    </location>
    <ligand>
        <name>UDP-N-acetyl-alpha-D-glucosamine</name>
        <dbReference type="ChEBI" id="CHEBI:57705"/>
    </ligand>
</feature>
<dbReference type="UniPathway" id="UPA00113">
    <property type="reaction ID" value="UER00532"/>
</dbReference>
<feature type="binding site" evidence="18">
    <location>
        <position position="178"/>
    </location>
    <ligand>
        <name>UDP-N-acetyl-alpha-D-glucosamine</name>
        <dbReference type="ChEBI" id="CHEBI:57705"/>
    </ligand>
</feature>
<comment type="similarity">
    <text evidence="2 18">In the C-terminal section; belongs to the transferase hexapeptide repeat family.</text>
</comment>
<protein>
    <recommendedName>
        <fullName evidence="18">Bifunctional protein GlmU</fullName>
    </recommendedName>
    <domain>
        <recommendedName>
            <fullName evidence="18">UDP-N-acetylglucosamine pyrophosphorylase</fullName>
            <ecNumber evidence="18">2.7.7.23</ecNumber>
        </recommendedName>
        <alternativeName>
            <fullName evidence="18">N-acetylglucosamine-1-phosphate uridyltransferase</fullName>
        </alternativeName>
    </domain>
    <domain>
        <recommendedName>
            <fullName evidence="18">Glucosamine-1-phosphate N-acetyltransferase</fullName>
            <ecNumber evidence="18">2.3.1.157</ecNumber>
        </recommendedName>
    </domain>
</protein>
<feature type="binding site" evidence="18">
    <location>
        <position position="30"/>
    </location>
    <ligand>
        <name>UDP-N-acetyl-alpha-D-glucosamine</name>
        <dbReference type="ChEBI" id="CHEBI:57705"/>
    </ligand>
</feature>
<feature type="region of interest" description="Linker" evidence="18">
    <location>
        <begin position="239"/>
        <end position="259"/>
    </location>
</feature>
<evidence type="ECO:0000256" key="1">
    <source>
        <dbReference type="ARBA" id="ARBA00004496"/>
    </source>
</evidence>
<comment type="pathway">
    <text evidence="18">Nucleotide-sugar biosynthesis; UDP-N-acetyl-alpha-D-glucosamine biosynthesis; N-acetyl-alpha-D-glucosamine 1-phosphate from alpha-D-glucosamine 6-phosphate (route II): step 2/2.</text>
</comment>
<dbReference type="GO" id="GO:0008360">
    <property type="term" value="P:regulation of cell shape"/>
    <property type="evidence" value="ECO:0007669"/>
    <property type="project" value="UniProtKB-KW"/>
</dbReference>
<dbReference type="PANTHER" id="PTHR43584:SF3">
    <property type="entry name" value="BIFUNCTIONAL PROTEIN GLMU"/>
    <property type="match status" value="1"/>
</dbReference>
<feature type="active site" description="Proton acceptor" evidence="18">
    <location>
        <position position="355"/>
    </location>
</feature>
<evidence type="ECO:0000256" key="13">
    <source>
        <dbReference type="ARBA" id="ARBA00023315"/>
    </source>
</evidence>
<evidence type="ECO:0000256" key="2">
    <source>
        <dbReference type="ARBA" id="ARBA00007707"/>
    </source>
</evidence>
<dbReference type="InterPro" id="IPR050065">
    <property type="entry name" value="GlmU-like"/>
</dbReference>
<feature type="binding site" evidence="18">
    <location>
        <position position="372"/>
    </location>
    <ligand>
        <name>acetyl-CoA</name>
        <dbReference type="ChEBI" id="CHEBI:57288"/>
    </ligand>
</feature>
<dbReference type="InterPro" id="IPR001451">
    <property type="entry name" value="Hexapep"/>
</dbReference>
<dbReference type="EC" id="2.3.1.157" evidence="18"/>
<dbReference type="OrthoDB" id="9775031at2"/>
<dbReference type="NCBIfam" id="TIGR01173">
    <property type="entry name" value="glmU"/>
    <property type="match status" value="1"/>
</dbReference>
<keyword evidence="4 18" id="KW-0963">Cytoplasm</keyword>
<keyword evidence="8 18" id="KW-0677">Repeat</keyword>
<comment type="similarity">
    <text evidence="3 18">In the N-terminal section; belongs to the N-acetylglucosamine-1-phosphate uridyltransferase family.</text>
</comment>
<feature type="domain" description="MobA-like NTP transferase" evidence="19">
    <location>
        <begin position="13"/>
        <end position="136"/>
    </location>
</feature>
<evidence type="ECO:0000256" key="12">
    <source>
        <dbReference type="ARBA" id="ARBA00023268"/>
    </source>
</evidence>
<feature type="binding site" evidence="18">
    <location>
        <position position="415"/>
    </location>
    <ligand>
        <name>acetyl-CoA</name>
        <dbReference type="ChEBI" id="CHEBI:57288"/>
    </ligand>
</feature>
<reference evidence="20 21" key="1">
    <citation type="submission" date="2019-12" db="EMBL/GenBank/DDBJ databases">
        <title>Genomic-based taxomic classification of the family Erythrobacteraceae.</title>
        <authorList>
            <person name="Xu L."/>
        </authorList>
    </citation>
    <scope>NUCLEOTIDE SEQUENCE [LARGE SCALE GENOMIC DNA]</scope>
    <source>
        <strain evidence="20 21">100921-2</strain>
    </source>
</reference>
<comment type="catalytic activity">
    <reaction evidence="16 18">
        <text>N-acetyl-alpha-D-glucosamine 1-phosphate + UTP + H(+) = UDP-N-acetyl-alpha-D-glucosamine + diphosphate</text>
        <dbReference type="Rhea" id="RHEA:13509"/>
        <dbReference type="ChEBI" id="CHEBI:15378"/>
        <dbReference type="ChEBI" id="CHEBI:33019"/>
        <dbReference type="ChEBI" id="CHEBI:46398"/>
        <dbReference type="ChEBI" id="CHEBI:57705"/>
        <dbReference type="ChEBI" id="CHEBI:57776"/>
        <dbReference type="EC" id="2.7.7.23"/>
    </reaction>
</comment>
<dbReference type="GO" id="GO:0071555">
    <property type="term" value="P:cell wall organization"/>
    <property type="evidence" value="ECO:0007669"/>
    <property type="project" value="UniProtKB-KW"/>
</dbReference>
<evidence type="ECO:0000256" key="11">
    <source>
        <dbReference type="ARBA" id="ARBA00022984"/>
    </source>
</evidence>
<keyword evidence="13 18" id="KW-0012">Acyltransferase</keyword>
<dbReference type="HAMAP" id="MF_01631">
    <property type="entry name" value="GlmU"/>
    <property type="match status" value="1"/>
</dbReference>
<feature type="binding site" evidence="18">
    <location>
        <position position="236"/>
    </location>
    <ligand>
        <name>Mg(2+)</name>
        <dbReference type="ChEBI" id="CHEBI:18420"/>
    </ligand>
</feature>
<feature type="region of interest" description="Pyrophosphorylase" evidence="18">
    <location>
        <begin position="1"/>
        <end position="238"/>
    </location>
</feature>
<dbReference type="GO" id="GO:0009245">
    <property type="term" value="P:lipid A biosynthetic process"/>
    <property type="evidence" value="ECO:0007669"/>
    <property type="project" value="UniProtKB-UniRule"/>
</dbReference>
<comment type="caution">
    <text evidence="20">The sequence shown here is derived from an EMBL/GenBank/DDBJ whole genome shotgun (WGS) entry which is preliminary data.</text>
</comment>
<evidence type="ECO:0000256" key="15">
    <source>
        <dbReference type="ARBA" id="ARBA00048247"/>
    </source>
</evidence>
<feature type="binding site" evidence="18">
    <location>
        <position position="236"/>
    </location>
    <ligand>
        <name>UDP-N-acetyl-alpha-D-glucosamine</name>
        <dbReference type="ChEBI" id="CHEBI:57705"/>
    </ligand>
</feature>
<dbReference type="InterPro" id="IPR029044">
    <property type="entry name" value="Nucleotide-diphossugar_trans"/>
</dbReference>
<feature type="binding site" evidence="18">
    <location>
        <position position="325"/>
    </location>
    <ligand>
        <name>UDP-N-acetyl-alpha-D-glucosamine</name>
        <dbReference type="ChEBI" id="CHEBI:57705"/>
    </ligand>
</feature>
<dbReference type="GO" id="GO:0000902">
    <property type="term" value="P:cell morphogenesis"/>
    <property type="evidence" value="ECO:0007669"/>
    <property type="project" value="UniProtKB-UniRule"/>
</dbReference>
<keyword evidence="5 18" id="KW-0808">Transferase</keyword>
<comment type="function">
    <text evidence="17 18">Catalyzes the last two sequential reactions in the de novo biosynthetic pathway for UDP-N-acetylglucosamine (UDP-GlcNAc). The C-terminal domain catalyzes the transfer of acetyl group from acetyl coenzyme A to glucosamine-1-phosphate (GlcN-1-P) to produce N-acetylglucosamine-1-phosphate (GlcNAc-1-P), which is converted into UDP-GlcNAc by the transfer of uridine 5-monophosphate (from uridine 5-triphosphate), a reaction catalyzed by the N-terminal domain.</text>
</comment>
<dbReference type="NCBIfam" id="NF010933">
    <property type="entry name" value="PRK14353.1"/>
    <property type="match status" value="1"/>
</dbReference>
<evidence type="ECO:0000256" key="4">
    <source>
        <dbReference type="ARBA" id="ARBA00022490"/>
    </source>
</evidence>
<proteinExistence type="inferred from homology"/>
<dbReference type="InterPro" id="IPR038009">
    <property type="entry name" value="GlmU_C_LbH"/>
</dbReference>
<gene>
    <name evidence="18 20" type="primary">glmU</name>
    <name evidence="20" type="ORF">GRI40_04460</name>
</gene>
<feature type="binding site" evidence="18">
    <location>
        <position position="358"/>
    </location>
    <ligand>
        <name>UDP-N-acetyl-alpha-D-glucosamine</name>
        <dbReference type="ChEBI" id="CHEBI:57705"/>
    </ligand>
</feature>
<dbReference type="PANTHER" id="PTHR43584">
    <property type="entry name" value="NUCLEOTIDYL TRANSFERASE"/>
    <property type="match status" value="1"/>
</dbReference>
<dbReference type="GO" id="GO:0003977">
    <property type="term" value="F:UDP-N-acetylglucosamine diphosphorylase activity"/>
    <property type="evidence" value="ECO:0007669"/>
    <property type="project" value="UniProtKB-UniRule"/>
</dbReference>
<dbReference type="PROSITE" id="PS00101">
    <property type="entry name" value="HEXAPEP_TRANSFERASES"/>
    <property type="match status" value="1"/>
</dbReference>
<dbReference type="GO" id="GO:0000287">
    <property type="term" value="F:magnesium ion binding"/>
    <property type="evidence" value="ECO:0007669"/>
    <property type="project" value="UniProtKB-UniRule"/>
</dbReference>
<dbReference type="GO" id="GO:0006048">
    <property type="term" value="P:UDP-N-acetylglucosamine biosynthetic process"/>
    <property type="evidence" value="ECO:0007669"/>
    <property type="project" value="UniProtKB-UniPathway"/>
</dbReference>
<comment type="catalytic activity">
    <reaction evidence="15 18">
        <text>alpha-D-glucosamine 1-phosphate + acetyl-CoA = N-acetyl-alpha-D-glucosamine 1-phosphate + CoA + H(+)</text>
        <dbReference type="Rhea" id="RHEA:13725"/>
        <dbReference type="ChEBI" id="CHEBI:15378"/>
        <dbReference type="ChEBI" id="CHEBI:57287"/>
        <dbReference type="ChEBI" id="CHEBI:57288"/>
        <dbReference type="ChEBI" id="CHEBI:57776"/>
        <dbReference type="ChEBI" id="CHEBI:58516"/>
        <dbReference type="EC" id="2.3.1.157"/>
    </reaction>
</comment>
<feature type="binding site" evidence="18">
    <location>
        <position position="148"/>
    </location>
    <ligand>
        <name>UDP-N-acetyl-alpha-D-glucosamine</name>
        <dbReference type="ChEBI" id="CHEBI:57705"/>
    </ligand>
</feature>
<feature type="binding site" evidence="18">
    <location>
        <position position="163"/>
    </location>
    <ligand>
        <name>UDP-N-acetyl-alpha-D-glucosamine</name>
        <dbReference type="ChEBI" id="CHEBI:57705"/>
    </ligand>
</feature>
<evidence type="ECO:0000256" key="6">
    <source>
        <dbReference type="ARBA" id="ARBA00022695"/>
    </source>
</evidence>
<dbReference type="AlphaFoldDB" id="A0A6I4TE78"/>
<evidence type="ECO:0000256" key="7">
    <source>
        <dbReference type="ARBA" id="ARBA00022723"/>
    </source>
</evidence>
<dbReference type="InterPro" id="IPR005882">
    <property type="entry name" value="Bifunctional_GlmU"/>
</dbReference>
<evidence type="ECO:0000256" key="16">
    <source>
        <dbReference type="ARBA" id="ARBA00048493"/>
    </source>
</evidence>
<comment type="cofactor">
    <cofactor evidence="18">
        <name>Mg(2+)</name>
        <dbReference type="ChEBI" id="CHEBI:18420"/>
    </cofactor>
    <text evidence="18">Binds 1 Mg(2+) ion per subunit.</text>
</comment>
<feature type="binding site" evidence="18">
    <location>
        <position position="343"/>
    </location>
    <ligand>
        <name>UDP-N-acetyl-alpha-D-glucosamine</name>
        <dbReference type="ChEBI" id="CHEBI:57705"/>
    </ligand>
</feature>
<feature type="binding site" evidence="18">
    <location>
        <position position="369"/>
    </location>
    <ligand>
        <name>UDP-N-acetyl-alpha-D-glucosamine</name>
        <dbReference type="ChEBI" id="CHEBI:57705"/>
    </ligand>
</feature>
<accession>A0A6I4TE78</accession>
<dbReference type="Gene3D" id="2.160.10.10">
    <property type="entry name" value="Hexapeptide repeat proteins"/>
    <property type="match status" value="1"/>
</dbReference>
<dbReference type="GO" id="GO:0005737">
    <property type="term" value="C:cytoplasm"/>
    <property type="evidence" value="ECO:0007669"/>
    <property type="project" value="UniProtKB-SubCell"/>
</dbReference>
<comment type="pathway">
    <text evidence="18">Nucleotide-sugar biosynthesis; UDP-N-acetyl-alpha-D-glucosamine biosynthesis; UDP-N-acetyl-alpha-D-glucosamine from N-acetyl-alpha-D-glucosamine 1-phosphate: step 1/1.</text>
</comment>
<sequence length="463" mass="48892">MARPMDITREFAAVILAAGKGTRMKSQVHKVLHPIGGRAMLHHLMASVNELSPRQTVVVVGSGRDQIESAVAGRAATALQEPQLGTGHAVQQAAAALAGFTGDVLILYGDVPFVRPATMQRMLDRLHADDAPAVVVLGFEPADTLQYGRVIAAADGTIEKMVEHKDASAAERACRLCNSGLMAVRGPDLFALLDRVGNDNAAGEYYLVDVVNVARADGRKSAVVVTDDPGEVAGINSRGELADAEAQWQRFRRDEAMAAGVSLRAPDTVFFSYDTVLGRDVTIEQNVVFGPGVSVADGATIRAFSHLEGAKVGEDCQVGPFARLRPGAVMEKGARVGNFVEMKNATLGEGAKANHLTYLGDADVGAGANIGAGTITCNYDGYFKHRTVIGPRAFIGSNSALIAPVRIGADAIVAAGSAVSRDVDEGELRMVRAEQLVKPGWADRFHDAMKKKKAQERSAGKKG</sequence>
<evidence type="ECO:0000256" key="3">
    <source>
        <dbReference type="ARBA" id="ARBA00007947"/>
    </source>
</evidence>
<feature type="binding site" evidence="18">
    <location>
        <begin position="108"/>
        <end position="110"/>
    </location>
    <ligand>
        <name>UDP-N-acetyl-alpha-D-glucosamine</name>
        <dbReference type="ChEBI" id="CHEBI:57705"/>
    </ligand>
</feature>
<evidence type="ECO:0000256" key="14">
    <source>
        <dbReference type="ARBA" id="ARBA00023316"/>
    </source>
</evidence>
<feature type="binding site" evidence="18">
    <location>
        <begin position="378"/>
        <end position="379"/>
    </location>
    <ligand>
        <name>acetyl-CoA</name>
        <dbReference type="ChEBI" id="CHEBI:57288"/>
    </ligand>
</feature>
<evidence type="ECO:0000313" key="21">
    <source>
        <dbReference type="Proteomes" id="UP000439522"/>
    </source>
</evidence>
<dbReference type="UniPathway" id="UPA00973"/>
<keyword evidence="7 18" id="KW-0479">Metal-binding</keyword>
<comment type="subcellular location">
    <subcellularLocation>
        <location evidence="1 18">Cytoplasm</location>
    </subcellularLocation>
</comment>
<dbReference type="Proteomes" id="UP000439522">
    <property type="component" value="Unassembled WGS sequence"/>
</dbReference>
<dbReference type="GO" id="GO:0009252">
    <property type="term" value="P:peptidoglycan biosynthetic process"/>
    <property type="evidence" value="ECO:0007669"/>
    <property type="project" value="UniProtKB-UniRule"/>
</dbReference>
<dbReference type="GO" id="GO:0016020">
    <property type="term" value="C:membrane"/>
    <property type="evidence" value="ECO:0007669"/>
    <property type="project" value="GOC"/>
</dbReference>
<keyword evidence="11 18" id="KW-0573">Peptidoglycan synthesis</keyword>
<feature type="binding site" evidence="18">
    <location>
        <position position="397"/>
    </location>
    <ligand>
        <name>acetyl-CoA</name>
        <dbReference type="ChEBI" id="CHEBI:57288"/>
    </ligand>
</feature>
<comment type="pathway">
    <text evidence="18">Bacterial outer membrane biogenesis; LPS lipid A biosynthesis.</text>
</comment>